<keyword evidence="4 6" id="KW-0472">Membrane</keyword>
<dbReference type="PROSITE" id="PS50801">
    <property type="entry name" value="STAS"/>
    <property type="match status" value="1"/>
</dbReference>
<evidence type="ECO:0000313" key="10">
    <source>
        <dbReference type="Proteomes" id="UP000266841"/>
    </source>
</evidence>
<dbReference type="InterPro" id="IPR000595">
    <property type="entry name" value="cNMP-bd_dom"/>
</dbReference>
<dbReference type="InterPro" id="IPR036513">
    <property type="entry name" value="STAS_dom_sf"/>
</dbReference>
<dbReference type="CDD" id="cd07042">
    <property type="entry name" value="STAS_SulP_like_sulfate_transporter"/>
    <property type="match status" value="1"/>
</dbReference>
<evidence type="ECO:0000256" key="2">
    <source>
        <dbReference type="ARBA" id="ARBA00022692"/>
    </source>
</evidence>
<feature type="transmembrane region" description="Helical" evidence="6">
    <location>
        <begin position="556"/>
        <end position="583"/>
    </location>
</feature>
<gene>
    <name evidence="9" type="ORF">THAOC_36095</name>
</gene>
<sequence length="1074" mass="117315">MMLPSDEEILLLPSPDESPGSRRRRSSVHTIRPTLHSLREEPRLTSLGSFREDSKRKGGVCYGSVDGDDEAFGEARLGQPEDLEGSSQADELGRRRSPLLNRHWDDVRAATSQFPAIILIVIFHLMVGVPFGVSYFPIGWRSASQSTIDASEQDQISNDGFVMDGPFPLPGKEELGIRMFLLSTIIGQLVFTWASGFDSCIALQMVENVPFFQTLAYIVVEEQGYVKEALSTLFFLFGASSILVGLVFYLLGNNGLGKILYFFPSHVLVGCIGKVTRVFESRIQCIVPTSLVFFSGGIGVFIAKTGLEVTSNSLFGVQMMEKFHLLIPPFSFEIVLRFLSHWAHKTGRRLPLLSPIYFLSITPVFYGLIASGLISYDQEYFFPKVIGDCSNEDDDCQSVSLWAVFTLLDFKTVSWNAVAQSVPTVIALILFSLIHVPINAPALSVSCNKEIDMNQELRAHGYSNVVSGICAGGLQNYLAYTQSVIYSSSGGGGKVSSLAVAFLTACLFFVGPKVVQFLPRCMAGTLLLHCGVDLFMEGVWESVGTYDYFEYTGIWLIVTIMAMFGIEAALIAGAVTALLTYVVQSVQHVKSVRGAMTGATLRSSSYNRSMDEFAILDSDVTGRIRIIVIQLQGHLFFGNVTGFTSEISRRILNSAQPLIAIIDFSLVLGIDSSAAKAIMKLQASLPSLGVKSSVFVPGTDQGFPCELPLSQELQGSSGCHVCNDLDEALIIAEDQLISFVNPRLLEDKVRDSVRRVGQDEIDLAVDLLRQKCPPHESRLLPRFVSYLKRQTYCRGDTIWKQNSVGEFACLLVSGALIARLENEAGTSEEVSVGSLIGESSLISGAHRQSTVVAMEDTVLYVLSRDSWLAIKKTDPEVAQVLYEITTRYLILRVSHDDDRNAKGCMDGGTLAIAGNTDTAANGARSRKAALAFALIVLITCAPISSRLHWKVGPPPDGLRPLASVRFSPPFTPLNPRERCSGRQRGLSYPARPSALYTPTNPLGWSVASADLNQPSMSKRCRQSSIYILRSKSAPWVGPYSARVTQEKSSSSVSGGWVGGRAESRQGVILSKRHG</sequence>
<keyword evidence="3 6" id="KW-1133">Transmembrane helix</keyword>
<comment type="subcellular location">
    <subcellularLocation>
        <location evidence="1">Membrane</location>
        <topology evidence="1">Multi-pass membrane protein</topology>
    </subcellularLocation>
</comment>
<feature type="transmembrane region" description="Helical" evidence="6">
    <location>
        <begin position="114"/>
        <end position="136"/>
    </location>
</feature>
<evidence type="ECO:0000256" key="4">
    <source>
        <dbReference type="ARBA" id="ARBA00023136"/>
    </source>
</evidence>
<organism evidence="9 10">
    <name type="scientific">Thalassiosira oceanica</name>
    <name type="common">Marine diatom</name>
    <dbReference type="NCBI Taxonomy" id="159749"/>
    <lineage>
        <taxon>Eukaryota</taxon>
        <taxon>Sar</taxon>
        <taxon>Stramenopiles</taxon>
        <taxon>Ochrophyta</taxon>
        <taxon>Bacillariophyta</taxon>
        <taxon>Coscinodiscophyceae</taxon>
        <taxon>Thalassiosirophycidae</taxon>
        <taxon>Thalassiosirales</taxon>
        <taxon>Thalassiosiraceae</taxon>
        <taxon>Thalassiosira</taxon>
    </lineage>
</organism>
<dbReference type="PANTHER" id="PTHR43310:SF4">
    <property type="entry name" value="AFR304WP"/>
    <property type="match status" value="1"/>
</dbReference>
<dbReference type="PANTHER" id="PTHR43310">
    <property type="entry name" value="SULFATE TRANSPORTER YBAR-RELATED"/>
    <property type="match status" value="1"/>
</dbReference>
<dbReference type="GO" id="GO:0016020">
    <property type="term" value="C:membrane"/>
    <property type="evidence" value="ECO:0007669"/>
    <property type="project" value="UniProtKB-SubCell"/>
</dbReference>
<protein>
    <recommendedName>
        <fullName evidence="11">Cyclic nucleotide-binding domain-containing protein</fullName>
    </recommendedName>
</protein>
<keyword evidence="10" id="KW-1185">Reference proteome</keyword>
<dbReference type="Pfam" id="PF01740">
    <property type="entry name" value="STAS"/>
    <property type="match status" value="1"/>
</dbReference>
<feature type="domain" description="Cyclic nucleotide-binding" evidence="7">
    <location>
        <begin position="776"/>
        <end position="888"/>
    </location>
</feature>
<dbReference type="CDD" id="cd00038">
    <property type="entry name" value="CAP_ED"/>
    <property type="match status" value="1"/>
</dbReference>
<dbReference type="InterPro" id="IPR018490">
    <property type="entry name" value="cNMP-bd_dom_sf"/>
</dbReference>
<name>K0RFG1_THAOC</name>
<feature type="non-terminal residue" evidence="9">
    <location>
        <position position="1074"/>
    </location>
</feature>
<feature type="transmembrane region" description="Helical" evidence="6">
    <location>
        <begin position="491"/>
        <end position="510"/>
    </location>
</feature>
<feature type="transmembrane region" description="Helical" evidence="6">
    <location>
        <begin position="459"/>
        <end position="479"/>
    </location>
</feature>
<evidence type="ECO:0000256" key="6">
    <source>
        <dbReference type="SAM" id="Phobius"/>
    </source>
</evidence>
<evidence type="ECO:0000313" key="9">
    <source>
        <dbReference type="EMBL" id="EJK45292.1"/>
    </source>
</evidence>
<evidence type="ECO:0008006" key="11">
    <source>
        <dbReference type="Google" id="ProtNLM"/>
    </source>
</evidence>
<feature type="region of interest" description="Disordered" evidence="5">
    <location>
        <begin position="1"/>
        <end position="35"/>
    </location>
</feature>
<keyword evidence="2 6" id="KW-0812">Transmembrane</keyword>
<dbReference type="Pfam" id="PF00916">
    <property type="entry name" value="Sulfate_transp"/>
    <property type="match status" value="1"/>
</dbReference>
<dbReference type="Gene3D" id="2.60.120.10">
    <property type="entry name" value="Jelly Rolls"/>
    <property type="match status" value="1"/>
</dbReference>
<evidence type="ECO:0000259" key="7">
    <source>
        <dbReference type="PROSITE" id="PS50042"/>
    </source>
</evidence>
<feature type="transmembrane region" description="Helical" evidence="6">
    <location>
        <begin position="323"/>
        <end position="340"/>
    </location>
</feature>
<feature type="domain" description="STAS" evidence="8">
    <location>
        <begin position="626"/>
        <end position="691"/>
    </location>
</feature>
<evidence type="ECO:0000256" key="1">
    <source>
        <dbReference type="ARBA" id="ARBA00004141"/>
    </source>
</evidence>
<dbReference type="SUPFAM" id="SSF51206">
    <property type="entry name" value="cAMP-binding domain-like"/>
    <property type="match status" value="1"/>
</dbReference>
<dbReference type="Proteomes" id="UP000266841">
    <property type="component" value="Unassembled WGS sequence"/>
</dbReference>
<reference evidence="9 10" key="1">
    <citation type="journal article" date="2012" name="Genome Biol.">
        <title>Genome and low-iron response of an oceanic diatom adapted to chronic iron limitation.</title>
        <authorList>
            <person name="Lommer M."/>
            <person name="Specht M."/>
            <person name="Roy A.S."/>
            <person name="Kraemer L."/>
            <person name="Andreson R."/>
            <person name="Gutowska M.A."/>
            <person name="Wolf J."/>
            <person name="Bergner S.V."/>
            <person name="Schilhabel M.B."/>
            <person name="Klostermeier U.C."/>
            <person name="Beiko R.G."/>
            <person name="Rosenstiel P."/>
            <person name="Hippler M."/>
            <person name="Laroche J."/>
        </authorList>
    </citation>
    <scope>NUCLEOTIDE SEQUENCE [LARGE SCALE GENOMIC DNA]</scope>
    <source>
        <strain evidence="9 10">CCMP1005</strain>
    </source>
</reference>
<dbReference type="PROSITE" id="PS50042">
    <property type="entry name" value="CNMP_BINDING_3"/>
    <property type="match status" value="1"/>
</dbReference>
<feature type="transmembrane region" description="Helical" evidence="6">
    <location>
        <begin position="417"/>
        <end position="438"/>
    </location>
</feature>
<feature type="transmembrane region" description="Helical" evidence="6">
    <location>
        <begin position="232"/>
        <end position="252"/>
    </location>
</feature>
<evidence type="ECO:0000256" key="5">
    <source>
        <dbReference type="SAM" id="MobiDB-lite"/>
    </source>
</evidence>
<evidence type="ECO:0000256" key="3">
    <source>
        <dbReference type="ARBA" id="ARBA00022989"/>
    </source>
</evidence>
<feature type="transmembrane region" description="Helical" evidence="6">
    <location>
        <begin position="175"/>
        <end position="195"/>
    </location>
</feature>
<dbReference type="Gene3D" id="3.30.750.24">
    <property type="entry name" value="STAS domain"/>
    <property type="match status" value="1"/>
</dbReference>
<dbReference type="InterPro" id="IPR002645">
    <property type="entry name" value="STAS_dom"/>
</dbReference>
<feature type="transmembrane region" description="Helical" evidence="6">
    <location>
        <begin position="283"/>
        <end position="303"/>
    </location>
</feature>
<dbReference type="eggNOG" id="KOG0236">
    <property type="taxonomic scope" value="Eukaryota"/>
</dbReference>
<feature type="transmembrane region" description="Helical" evidence="6">
    <location>
        <begin position="258"/>
        <end position="276"/>
    </location>
</feature>
<dbReference type="InterPro" id="IPR052706">
    <property type="entry name" value="Membrane-Transporter-like"/>
</dbReference>
<dbReference type="InterPro" id="IPR011547">
    <property type="entry name" value="SLC26A/SulP_dom"/>
</dbReference>
<evidence type="ECO:0000259" key="8">
    <source>
        <dbReference type="PROSITE" id="PS50801"/>
    </source>
</evidence>
<dbReference type="Pfam" id="PF00027">
    <property type="entry name" value="cNMP_binding"/>
    <property type="match status" value="1"/>
</dbReference>
<dbReference type="InterPro" id="IPR014710">
    <property type="entry name" value="RmlC-like_jellyroll"/>
</dbReference>
<dbReference type="AlphaFoldDB" id="K0RFG1"/>
<proteinExistence type="predicted"/>
<dbReference type="EMBL" id="AGNL01048622">
    <property type="protein sequence ID" value="EJK45292.1"/>
    <property type="molecule type" value="Genomic_DNA"/>
</dbReference>
<dbReference type="OrthoDB" id="409725at2759"/>
<feature type="region of interest" description="Disordered" evidence="5">
    <location>
        <begin position="71"/>
        <end position="94"/>
    </location>
</feature>
<accession>K0RFG1</accession>
<comment type="caution">
    <text evidence="9">The sequence shown here is derived from an EMBL/GenBank/DDBJ whole genome shotgun (WGS) entry which is preliminary data.</text>
</comment>
<feature type="transmembrane region" description="Helical" evidence="6">
    <location>
        <begin position="352"/>
        <end position="374"/>
    </location>
</feature>